<dbReference type="OrthoDB" id="880459at2"/>
<organism evidence="2 3">
    <name type="scientific">Segatella hominis</name>
    <dbReference type="NCBI Taxonomy" id="2518605"/>
    <lineage>
        <taxon>Bacteria</taxon>
        <taxon>Pseudomonadati</taxon>
        <taxon>Bacteroidota</taxon>
        <taxon>Bacteroidia</taxon>
        <taxon>Bacteroidales</taxon>
        <taxon>Prevotellaceae</taxon>
        <taxon>Segatella</taxon>
    </lineage>
</organism>
<feature type="domain" description="DUF4377" evidence="1">
    <location>
        <begin position="20"/>
        <end position="83"/>
    </location>
</feature>
<reference evidence="2 3" key="1">
    <citation type="submission" date="2019-02" db="EMBL/GenBank/DDBJ databases">
        <title>Draft Genome Sequence of the Prevotella sp. BCRC 81118, Isolated from Human Feces.</title>
        <authorList>
            <person name="Huang C.-H."/>
        </authorList>
    </citation>
    <scope>NUCLEOTIDE SEQUENCE [LARGE SCALE GENOMIC DNA]</scope>
    <source>
        <strain evidence="2 3">BCRC 81118</strain>
    </source>
</reference>
<evidence type="ECO:0000313" key="3">
    <source>
        <dbReference type="Proteomes" id="UP000297872"/>
    </source>
</evidence>
<dbReference type="Proteomes" id="UP000297872">
    <property type="component" value="Unassembled WGS sequence"/>
</dbReference>
<dbReference type="AlphaFoldDB" id="A0A4Y8V5G1"/>
<proteinExistence type="predicted"/>
<dbReference type="Pfam" id="PF14302">
    <property type="entry name" value="DUF4377"/>
    <property type="match status" value="1"/>
</dbReference>
<dbReference type="EMBL" id="SGVY01000048">
    <property type="protein sequence ID" value="TFH76345.1"/>
    <property type="molecule type" value="Genomic_DNA"/>
</dbReference>
<keyword evidence="3" id="KW-1185">Reference proteome</keyword>
<evidence type="ECO:0000313" key="2">
    <source>
        <dbReference type="EMBL" id="TFH76345.1"/>
    </source>
</evidence>
<accession>A0A4Y8V5G1</accession>
<name>A0A4Y8V5G1_9BACT</name>
<dbReference type="InterPro" id="IPR025485">
    <property type="entry name" value="DUF4377"/>
</dbReference>
<evidence type="ECO:0000259" key="1">
    <source>
        <dbReference type="Pfam" id="PF14302"/>
    </source>
</evidence>
<protein>
    <submittedName>
        <fullName evidence="2">DUF4377 domain-containing protein</fullName>
    </submittedName>
</protein>
<gene>
    <name evidence="2" type="ORF">EXN75_13915</name>
</gene>
<sequence>MLVSAETGVTYAWGDDMKENPIECLLVKTEGDSEEWQDLGFEQIKGFTYERGHEYYLSVKRTILANPPADASDRRYELIRVLQDRLVADPEIPIDKEIKTEADIEYYDLCPFEKYGVASTIVVDDEGKINGKVEYDNVSPLPSYDKARIWLVNILDHKDPNWVKFHSVPYQATYSYVISPFTDKIRLVRNESSGPMFKNVVPEDEFTHIRSMNSGEEVRYALILANVHKKGLQKVEFIIIKK</sequence>
<comment type="caution">
    <text evidence="2">The sequence shown here is derived from an EMBL/GenBank/DDBJ whole genome shotgun (WGS) entry which is preliminary data.</text>
</comment>